<feature type="transmembrane region" description="Helical" evidence="1">
    <location>
        <begin position="94"/>
        <end position="118"/>
    </location>
</feature>
<dbReference type="AlphaFoldDB" id="A0A8S9R770"/>
<accession>A0A8S9R770</accession>
<keyword evidence="1" id="KW-1133">Transmembrane helix</keyword>
<evidence type="ECO:0000256" key="1">
    <source>
        <dbReference type="SAM" id="Phobius"/>
    </source>
</evidence>
<sequence length="131" mass="14740">MVTPIETKQETFRSRFEGEHKDGGKGDSEQAKEFRRVLLVFARAGGLTGRYIASGSKPRRVLLVFVVKSLWKLRLRRNKKRYDEDSKENAKEALAIGGVAAGVFLPALLRTVIFSFVFPDIVLIKHFAAMS</sequence>
<proteinExistence type="predicted"/>
<gene>
    <name evidence="2" type="ORF">F2Q69_00010962</name>
</gene>
<protein>
    <submittedName>
        <fullName evidence="2">Uncharacterized protein</fullName>
    </submittedName>
</protein>
<comment type="caution">
    <text evidence="2">The sequence shown here is derived from an EMBL/GenBank/DDBJ whole genome shotgun (WGS) entry which is preliminary data.</text>
</comment>
<evidence type="ECO:0000313" key="2">
    <source>
        <dbReference type="EMBL" id="KAF3559235.1"/>
    </source>
</evidence>
<reference evidence="2" key="1">
    <citation type="submission" date="2019-12" db="EMBL/GenBank/DDBJ databases">
        <title>Genome sequencing and annotation of Brassica cretica.</title>
        <authorList>
            <person name="Studholme D.J."/>
            <person name="Sarris P."/>
        </authorList>
    </citation>
    <scope>NUCLEOTIDE SEQUENCE</scope>
    <source>
        <strain evidence="2">PFS-109/04</strain>
        <tissue evidence="2">Leaf</tissue>
    </source>
</reference>
<evidence type="ECO:0000313" key="3">
    <source>
        <dbReference type="Proteomes" id="UP000712600"/>
    </source>
</evidence>
<dbReference type="EMBL" id="QGKX02000996">
    <property type="protein sequence ID" value="KAF3559235.1"/>
    <property type="molecule type" value="Genomic_DNA"/>
</dbReference>
<name>A0A8S9R770_BRACR</name>
<keyword evidence="1" id="KW-0812">Transmembrane</keyword>
<organism evidence="2 3">
    <name type="scientific">Brassica cretica</name>
    <name type="common">Mustard</name>
    <dbReference type="NCBI Taxonomy" id="69181"/>
    <lineage>
        <taxon>Eukaryota</taxon>
        <taxon>Viridiplantae</taxon>
        <taxon>Streptophyta</taxon>
        <taxon>Embryophyta</taxon>
        <taxon>Tracheophyta</taxon>
        <taxon>Spermatophyta</taxon>
        <taxon>Magnoliopsida</taxon>
        <taxon>eudicotyledons</taxon>
        <taxon>Gunneridae</taxon>
        <taxon>Pentapetalae</taxon>
        <taxon>rosids</taxon>
        <taxon>malvids</taxon>
        <taxon>Brassicales</taxon>
        <taxon>Brassicaceae</taxon>
        <taxon>Brassiceae</taxon>
        <taxon>Brassica</taxon>
    </lineage>
</organism>
<dbReference type="Proteomes" id="UP000712600">
    <property type="component" value="Unassembled WGS sequence"/>
</dbReference>
<keyword evidence="1" id="KW-0472">Membrane</keyword>